<feature type="binding site" evidence="12">
    <location>
        <position position="124"/>
    </location>
    <ligand>
        <name>5-phospho-alpha-D-ribose 1-diphosphate</name>
        <dbReference type="ChEBI" id="CHEBI:58017"/>
    </ligand>
</feature>
<comment type="similarity">
    <text evidence="11">In the C-terminal section; belongs to the anthranilate phosphoribosyltransferase family.</text>
</comment>
<dbReference type="SUPFAM" id="SSF52418">
    <property type="entry name" value="Nucleoside phosphorylase/phosphoribosyltransferase catalytic domain"/>
    <property type="match status" value="1"/>
</dbReference>
<dbReference type="Pfam" id="PF02885">
    <property type="entry name" value="Glycos_trans_3N"/>
    <property type="match status" value="1"/>
</dbReference>
<feature type="binding site" evidence="12">
    <location>
        <begin position="112"/>
        <end position="120"/>
    </location>
    <ligand>
        <name>5-phospho-alpha-D-ribose 1-diphosphate</name>
        <dbReference type="ChEBI" id="CHEBI:58017"/>
    </ligand>
</feature>
<dbReference type="EC" id="2.4.2.18" evidence="12"/>
<dbReference type="Gene3D" id="1.20.970.10">
    <property type="entry name" value="Transferase, Pyrimidine Nucleoside Phosphorylase, Chain C"/>
    <property type="match status" value="1"/>
</dbReference>
<dbReference type="InterPro" id="IPR005940">
    <property type="entry name" value="Anthranilate_Pribosyl_Tfrase"/>
</dbReference>
<evidence type="ECO:0000256" key="10">
    <source>
        <dbReference type="ARBA" id="ARBA00052328"/>
    </source>
</evidence>
<dbReference type="InterPro" id="IPR036320">
    <property type="entry name" value="Glycosyl_Trfase_fam3_N_dom_sf"/>
</dbReference>
<keyword evidence="8 12" id="KW-0460">Magnesium</keyword>
<feature type="binding site" evidence="12">
    <location>
        <begin position="94"/>
        <end position="97"/>
    </location>
    <ligand>
        <name>5-phospho-alpha-D-ribose 1-diphosphate</name>
        <dbReference type="ChEBI" id="CHEBI:58017"/>
    </ligand>
</feature>
<comment type="pathway">
    <text evidence="1 12">Amino-acid biosynthesis; L-tryptophan biosynthesis; L-tryptophan from chorismate: step 2/5.</text>
</comment>
<feature type="binding site" evidence="12">
    <location>
        <position position="115"/>
    </location>
    <ligand>
        <name>anthranilate</name>
        <dbReference type="ChEBI" id="CHEBI:16567"/>
        <label>1</label>
    </ligand>
</feature>
<gene>
    <name evidence="12" type="primary">trpD</name>
    <name evidence="15" type="ORF">SAMN05216605_10417</name>
</gene>
<evidence type="ECO:0000259" key="14">
    <source>
        <dbReference type="Pfam" id="PF02885"/>
    </source>
</evidence>
<evidence type="ECO:0000313" key="16">
    <source>
        <dbReference type="Proteomes" id="UP000182894"/>
    </source>
</evidence>
<feature type="domain" description="Glycosyl transferase family 3" evidence="13">
    <location>
        <begin position="78"/>
        <end position="331"/>
    </location>
</feature>
<comment type="catalytic activity">
    <reaction evidence="10 12">
        <text>N-(5-phospho-beta-D-ribosyl)anthranilate + diphosphate = 5-phospho-alpha-D-ribose 1-diphosphate + anthranilate</text>
        <dbReference type="Rhea" id="RHEA:11768"/>
        <dbReference type="ChEBI" id="CHEBI:16567"/>
        <dbReference type="ChEBI" id="CHEBI:18277"/>
        <dbReference type="ChEBI" id="CHEBI:33019"/>
        <dbReference type="ChEBI" id="CHEBI:58017"/>
        <dbReference type="EC" id="2.4.2.18"/>
    </reaction>
</comment>
<name>A0A1G7YN44_9PSED</name>
<comment type="cofactor">
    <cofactor evidence="12">
        <name>Mg(2+)</name>
        <dbReference type="ChEBI" id="CHEBI:18420"/>
    </cofactor>
    <text evidence="12">Binds 2 magnesium ions per monomer.</text>
</comment>
<feature type="binding site" evidence="12">
    <location>
        <begin position="87"/>
        <end position="88"/>
    </location>
    <ligand>
        <name>5-phospho-alpha-D-ribose 1-diphosphate</name>
        <dbReference type="ChEBI" id="CHEBI:58017"/>
    </ligand>
</feature>
<comment type="similarity">
    <text evidence="12">Belongs to the anthranilate phosphoribosyltransferase family.</text>
</comment>
<feature type="binding site" evidence="12">
    <location>
        <position position="170"/>
    </location>
    <ligand>
        <name>anthranilate</name>
        <dbReference type="ChEBI" id="CHEBI:16567"/>
        <label>2</label>
    </ligand>
</feature>
<dbReference type="GO" id="GO:0004048">
    <property type="term" value="F:anthranilate phosphoribosyltransferase activity"/>
    <property type="evidence" value="ECO:0007669"/>
    <property type="project" value="UniProtKB-UniRule"/>
</dbReference>
<dbReference type="Pfam" id="PF00591">
    <property type="entry name" value="Glycos_transf_3"/>
    <property type="match status" value="1"/>
</dbReference>
<dbReference type="InterPro" id="IPR035902">
    <property type="entry name" value="Nuc_phospho_transferase"/>
</dbReference>
<dbReference type="GO" id="GO:0005829">
    <property type="term" value="C:cytosol"/>
    <property type="evidence" value="ECO:0007669"/>
    <property type="project" value="TreeGrafter"/>
</dbReference>
<dbReference type="Gene3D" id="3.40.1030.10">
    <property type="entry name" value="Nucleoside phosphorylase/phosphoribosyltransferase catalytic domain"/>
    <property type="match status" value="1"/>
</dbReference>
<dbReference type="NCBIfam" id="TIGR01245">
    <property type="entry name" value="trpD"/>
    <property type="match status" value="1"/>
</dbReference>
<dbReference type="GO" id="GO:0000287">
    <property type="term" value="F:magnesium ion binding"/>
    <property type="evidence" value="ECO:0007669"/>
    <property type="project" value="UniProtKB-UniRule"/>
</dbReference>
<dbReference type="PANTHER" id="PTHR43285:SF2">
    <property type="entry name" value="ANTHRANILATE PHOSPHORIBOSYLTRANSFERASE"/>
    <property type="match status" value="1"/>
</dbReference>
<feature type="binding site" evidence="12">
    <location>
        <position position="84"/>
    </location>
    <ligand>
        <name>anthranilate</name>
        <dbReference type="ChEBI" id="CHEBI:16567"/>
        <label>1</label>
    </ligand>
</feature>
<evidence type="ECO:0000256" key="8">
    <source>
        <dbReference type="ARBA" id="ARBA00022842"/>
    </source>
</evidence>
<keyword evidence="7 12" id="KW-0822">Tryptophan biosynthesis</keyword>
<evidence type="ECO:0000256" key="7">
    <source>
        <dbReference type="ARBA" id="ARBA00022822"/>
    </source>
</evidence>
<comment type="subunit">
    <text evidence="2 12">Homodimer.</text>
</comment>
<feature type="domain" description="Glycosyl transferase family 3 N-terminal" evidence="14">
    <location>
        <begin position="7"/>
        <end position="68"/>
    </location>
</feature>
<keyword evidence="5 12" id="KW-0808">Transferase</keyword>
<keyword evidence="4 12" id="KW-0328">Glycosyltransferase</keyword>
<comment type="caution">
    <text evidence="12">Lacks conserved residue(s) required for the propagation of feature annotation.</text>
</comment>
<feature type="binding site" evidence="12">
    <location>
        <position position="84"/>
    </location>
    <ligand>
        <name>5-phospho-alpha-D-ribose 1-diphosphate</name>
        <dbReference type="ChEBI" id="CHEBI:58017"/>
    </ligand>
</feature>
<evidence type="ECO:0000259" key="13">
    <source>
        <dbReference type="Pfam" id="PF00591"/>
    </source>
</evidence>
<feature type="binding site" evidence="12">
    <location>
        <position position="96"/>
    </location>
    <ligand>
        <name>Mg(2+)</name>
        <dbReference type="ChEBI" id="CHEBI:18420"/>
        <label>1</label>
    </ligand>
</feature>
<feature type="binding site" evidence="12">
    <location>
        <position position="230"/>
    </location>
    <ligand>
        <name>Mg(2+)</name>
        <dbReference type="ChEBI" id="CHEBI:18420"/>
        <label>2</label>
    </ligand>
</feature>
<evidence type="ECO:0000256" key="5">
    <source>
        <dbReference type="ARBA" id="ARBA00022679"/>
    </source>
</evidence>
<evidence type="ECO:0000256" key="2">
    <source>
        <dbReference type="ARBA" id="ARBA00011738"/>
    </source>
</evidence>
<evidence type="ECO:0000256" key="6">
    <source>
        <dbReference type="ARBA" id="ARBA00022723"/>
    </source>
</evidence>
<dbReference type="SUPFAM" id="SSF47648">
    <property type="entry name" value="Nucleoside phosphorylase/phosphoribosyltransferase N-terminal domain"/>
    <property type="match status" value="1"/>
</dbReference>
<evidence type="ECO:0000256" key="9">
    <source>
        <dbReference type="ARBA" id="ARBA00023141"/>
    </source>
</evidence>
<sequence length="351" mass="37171">MAMDIKTALGRVVTQLDLSTDEMRDVMREIMTGQCTQAQIGAFLMGMRMKSESIDEIVGAVSVMRELADKVELKTLEGVVDIVGTGGDGANIFNVSTAASFVIAAAGCTVAKHGNRAVSGKSGSADLLEAAGVYLNLTPVQVARCIDSVGIGFMFAQTHHGAMKHAAGPRKELGLRTLFNMLGPLTNPAGVKHQVVGVFSQALCRPLAEVLSRLGSKHVLVVHSQDGLDEFSLAAPTFVAELKNGEVTEYWVQPEDLGMKSQSLFGLVVDSPAQSLELIRDALGRRKTENGQKAAEMIVLNAGAALYAADHASSLKEGVALAHDALHTGLAREKLEELGAFTAVFKQENEG</sequence>
<dbReference type="AlphaFoldDB" id="A0A1G7YN44"/>
<protein>
    <recommendedName>
        <fullName evidence="12">Anthranilate phosphoribosyltransferase</fullName>
        <ecNumber evidence="12">2.4.2.18</ecNumber>
    </recommendedName>
</protein>
<evidence type="ECO:0000256" key="11">
    <source>
        <dbReference type="ARBA" id="ARBA00061188"/>
    </source>
</evidence>
<dbReference type="Proteomes" id="UP000182894">
    <property type="component" value="Unassembled WGS sequence"/>
</dbReference>
<dbReference type="PANTHER" id="PTHR43285">
    <property type="entry name" value="ANTHRANILATE PHOSPHORIBOSYLTRANSFERASE"/>
    <property type="match status" value="1"/>
</dbReference>
<dbReference type="EMBL" id="FNCO01000004">
    <property type="protein sequence ID" value="SDG97659.1"/>
    <property type="molecule type" value="Genomic_DNA"/>
</dbReference>
<feature type="binding site" evidence="12">
    <location>
        <position position="230"/>
    </location>
    <ligand>
        <name>Mg(2+)</name>
        <dbReference type="ChEBI" id="CHEBI:18420"/>
        <label>1</label>
    </ligand>
</feature>
<evidence type="ECO:0000256" key="12">
    <source>
        <dbReference type="HAMAP-Rule" id="MF_00211"/>
    </source>
</evidence>
<keyword evidence="6 12" id="KW-0479">Metal-binding</keyword>
<dbReference type="HAMAP" id="MF_00211">
    <property type="entry name" value="TrpD"/>
    <property type="match status" value="1"/>
</dbReference>
<evidence type="ECO:0000256" key="3">
    <source>
        <dbReference type="ARBA" id="ARBA00022605"/>
    </source>
</evidence>
<evidence type="ECO:0000256" key="1">
    <source>
        <dbReference type="ARBA" id="ARBA00004907"/>
    </source>
</evidence>
<organism evidence="15 16">
    <name type="scientific">Pseudomonas abietaniphila</name>
    <dbReference type="NCBI Taxonomy" id="89065"/>
    <lineage>
        <taxon>Bacteria</taxon>
        <taxon>Pseudomonadati</taxon>
        <taxon>Pseudomonadota</taxon>
        <taxon>Gammaproteobacteria</taxon>
        <taxon>Pseudomonadales</taxon>
        <taxon>Pseudomonadaceae</taxon>
        <taxon>Pseudomonas</taxon>
    </lineage>
</organism>
<dbReference type="GO" id="GO:0000162">
    <property type="term" value="P:L-tryptophan biosynthetic process"/>
    <property type="evidence" value="ECO:0007669"/>
    <property type="project" value="UniProtKB-UniRule"/>
</dbReference>
<dbReference type="STRING" id="89065.SAMN05216605_10417"/>
<evidence type="ECO:0000256" key="4">
    <source>
        <dbReference type="ARBA" id="ARBA00022676"/>
    </source>
</evidence>
<keyword evidence="9 12" id="KW-0057">Aromatic amino acid biosynthesis</keyword>
<dbReference type="InterPro" id="IPR017459">
    <property type="entry name" value="Glycosyl_Trfase_fam3_N_dom"/>
</dbReference>
<evidence type="ECO:0000313" key="15">
    <source>
        <dbReference type="EMBL" id="SDG97659.1"/>
    </source>
</evidence>
<dbReference type="FunFam" id="1.20.970.10:FF:000006">
    <property type="entry name" value="Anthranilate phosphoribosyltransferase"/>
    <property type="match status" value="1"/>
</dbReference>
<proteinExistence type="inferred from homology"/>
<keyword evidence="3 12" id="KW-0028">Amino-acid biosynthesis</keyword>
<keyword evidence="16" id="KW-1185">Reference proteome</keyword>
<dbReference type="UniPathway" id="UPA00035">
    <property type="reaction ID" value="UER00041"/>
</dbReference>
<comment type="function">
    <text evidence="12">Catalyzes the transfer of the phosphoribosyl group of 5-phosphorylribose-1-pyrophosphate (PRPP) to anthranilate to yield N-(5'-phosphoribosyl)-anthranilate (PRA).</text>
</comment>
<reference evidence="16" key="1">
    <citation type="submission" date="2016-10" db="EMBL/GenBank/DDBJ databases">
        <authorList>
            <person name="Varghese N."/>
            <person name="Submissions S."/>
        </authorList>
    </citation>
    <scope>NUCLEOTIDE SEQUENCE [LARGE SCALE GENOMIC DNA]</scope>
    <source>
        <strain evidence="16">ATCC 700689</strain>
    </source>
</reference>
<feature type="binding site" evidence="12">
    <location>
        <position position="229"/>
    </location>
    <ligand>
        <name>Mg(2+)</name>
        <dbReference type="ChEBI" id="CHEBI:18420"/>
        <label>2</label>
    </ligand>
</feature>
<accession>A0A1G7YN44</accession>
<dbReference type="InterPro" id="IPR000312">
    <property type="entry name" value="Glycosyl_Trfase_fam3"/>
</dbReference>
<dbReference type="FunFam" id="3.40.1030.10:FF:000002">
    <property type="entry name" value="Anthranilate phosphoribosyltransferase"/>
    <property type="match status" value="1"/>
</dbReference>